<gene>
    <name evidence="2" type="ORF">MEUPH1_LOCUS29281</name>
</gene>
<dbReference type="EMBL" id="CARXXK010001373">
    <property type="protein sequence ID" value="CAI6375836.1"/>
    <property type="molecule type" value="Genomic_DNA"/>
</dbReference>
<organism evidence="2 3">
    <name type="scientific">Macrosiphum euphorbiae</name>
    <name type="common">potato aphid</name>
    <dbReference type="NCBI Taxonomy" id="13131"/>
    <lineage>
        <taxon>Eukaryota</taxon>
        <taxon>Metazoa</taxon>
        <taxon>Ecdysozoa</taxon>
        <taxon>Arthropoda</taxon>
        <taxon>Hexapoda</taxon>
        <taxon>Insecta</taxon>
        <taxon>Pterygota</taxon>
        <taxon>Neoptera</taxon>
        <taxon>Paraneoptera</taxon>
        <taxon>Hemiptera</taxon>
        <taxon>Sternorrhyncha</taxon>
        <taxon>Aphidomorpha</taxon>
        <taxon>Aphidoidea</taxon>
        <taxon>Aphididae</taxon>
        <taxon>Macrosiphini</taxon>
        <taxon>Macrosiphum</taxon>
    </lineage>
</organism>
<evidence type="ECO:0000313" key="3">
    <source>
        <dbReference type="Proteomes" id="UP001160148"/>
    </source>
</evidence>
<proteinExistence type="predicted"/>
<sequence>MSTHTKTHQITRYSLEPTFVIPDSVKLVLKENQQVTPATETTFNNETDNREPEIEIHIDTIEQSAIEEEVSTTLEEKPISNRAKKKKKWVANIGKSSKTE</sequence>
<evidence type="ECO:0000313" key="2">
    <source>
        <dbReference type="EMBL" id="CAI6375836.1"/>
    </source>
</evidence>
<dbReference type="AlphaFoldDB" id="A0AAV0Y954"/>
<comment type="caution">
    <text evidence="2">The sequence shown here is derived from an EMBL/GenBank/DDBJ whole genome shotgun (WGS) entry which is preliminary data.</text>
</comment>
<dbReference type="Proteomes" id="UP001160148">
    <property type="component" value="Unassembled WGS sequence"/>
</dbReference>
<name>A0AAV0Y954_9HEMI</name>
<evidence type="ECO:0000256" key="1">
    <source>
        <dbReference type="SAM" id="MobiDB-lite"/>
    </source>
</evidence>
<keyword evidence="3" id="KW-1185">Reference proteome</keyword>
<accession>A0AAV0Y954</accession>
<reference evidence="2 3" key="1">
    <citation type="submission" date="2023-01" db="EMBL/GenBank/DDBJ databases">
        <authorList>
            <person name="Whitehead M."/>
        </authorList>
    </citation>
    <scope>NUCLEOTIDE SEQUENCE [LARGE SCALE GENOMIC DNA]</scope>
</reference>
<feature type="region of interest" description="Disordered" evidence="1">
    <location>
        <begin position="81"/>
        <end position="100"/>
    </location>
</feature>
<protein>
    <submittedName>
        <fullName evidence="2">Uncharacterized protein</fullName>
    </submittedName>
</protein>